<feature type="repeat" description="RCC1" evidence="2">
    <location>
        <begin position="1"/>
        <end position="54"/>
    </location>
</feature>
<dbReference type="PANTHER" id="PTHR45622:SF70">
    <property type="entry name" value="SECRETION-REGULATING GUANINE NUCLEOTIDE EXCHANGE FACTOR"/>
    <property type="match status" value="1"/>
</dbReference>
<dbReference type="PRINTS" id="PR00633">
    <property type="entry name" value="RCCNDNSATION"/>
</dbReference>
<feature type="repeat" description="RCC1" evidence="2">
    <location>
        <begin position="260"/>
        <end position="297"/>
    </location>
</feature>
<dbReference type="SUPFAM" id="SSF50985">
    <property type="entry name" value="RCC1/BLIP-II"/>
    <property type="match status" value="1"/>
</dbReference>
<dbReference type="GO" id="GO:0005737">
    <property type="term" value="C:cytoplasm"/>
    <property type="evidence" value="ECO:0007669"/>
    <property type="project" value="TreeGrafter"/>
</dbReference>
<dbReference type="PROSITE" id="PS50012">
    <property type="entry name" value="RCC1_3"/>
    <property type="match status" value="5"/>
</dbReference>
<dbReference type="AlphaFoldDB" id="A0A9P4QD52"/>
<accession>A0A9P4QD52</accession>
<dbReference type="GO" id="GO:0016567">
    <property type="term" value="P:protein ubiquitination"/>
    <property type="evidence" value="ECO:0007669"/>
    <property type="project" value="TreeGrafter"/>
</dbReference>
<dbReference type="InterPro" id="IPR000408">
    <property type="entry name" value="Reg_chr_condens"/>
</dbReference>
<comment type="caution">
    <text evidence="4">The sequence shown here is derived from an EMBL/GenBank/DDBJ whole genome shotgun (WGS) entry which is preliminary data.</text>
</comment>
<dbReference type="EMBL" id="MU003769">
    <property type="protein sequence ID" value="KAF2725057.1"/>
    <property type="molecule type" value="Genomic_DNA"/>
</dbReference>
<name>A0A9P4QD52_9PEZI</name>
<dbReference type="InterPro" id="IPR058923">
    <property type="entry name" value="RCC1-like_dom"/>
</dbReference>
<dbReference type="InterPro" id="IPR009091">
    <property type="entry name" value="RCC1/BLIP-II"/>
</dbReference>
<protein>
    <submittedName>
        <fullName evidence="4">RCC1 domain-containing protein</fullName>
    </submittedName>
</protein>
<proteinExistence type="predicted"/>
<evidence type="ECO:0000259" key="3">
    <source>
        <dbReference type="Pfam" id="PF25390"/>
    </source>
</evidence>
<feature type="repeat" description="RCC1" evidence="2">
    <location>
        <begin position="110"/>
        <end position="164"/>
    </location>
</feature>
<gene>
    <name evidence="4" type="ORF">K431DRAFT_216361</name>
</gene>
<dbReference type="GO" id="GO:0061630">
    <property type="term" value="F:ubiquitin protein ligase activity"/>
    <property type="evidence" value="ECO:0007669"/>
    <property type="project" value="TreeGrafter"/>
</dbReference>
<organism evidence="4 5">
    <name type="scientific">Polychaeton citri CBS 116435</name>
    <dbReference type="NCBI Taxonomy" id="1314669"/>
    <lineage>
        <taxon>Eukaryota</taxon>
        <taxon>Fungi</taxon>
        <taxon>Dikarya</taxon>
        <taxon>Ascomycota</taxon>
        <taxon>Pezizomycotina</taxon>
        <taxon>Dothideomycetes</taxon>
        <taxon>Dothideomycetidae</taxon>
        <taxon>Capnodiales</taxon>
        <taxon>Capnodiaceae</taxon>
        <taxon>Polychaeton</taxon>
    </lineage>
</organism>
<dbReference type="InterPro" id="IPR051709">
    <property type="entry name" value="Ub-ligase/GTPase-reg"/>
</dbReference>
<reference evidence="4" key="1">
    <citation type="journal article" date="2020" name="Stud. Mycol.">
        <title>101 Dothideomycetes genomes: a test case for predicting lifestyles and emergence of pathogens.</title>
        <authorList>
            <person name="Haridas S."/>
            <person name="Albert R."/>
            <person name="Binder M."/>
            <person name="Bloem J."/>
            <person name="Labutti K."/>
            <person name="Salamov A."/>
            <person name="Andreopoulos B."/>
            <person name="Baker S."/>
            <person name="Barry K."/>
            <person name="Bills G."/>
            <person name="Bluhm B."/>
            <person name="Cannon C."/>
            <person name="Castanera R."/>
            <person name="Culley D."/>
            <person name="Daum C."/>
            <person name="Ezra D."/>
            <person name="Gonzalez J."/>
            <person name="Henrissat B."/>
            <person name="Kuo A."/>
            <person name="Liang C."/>
            <person name="Lipzen A."/>
            <person name="Lutzoni F."/>
            <person name="Magnuson J."/>
            <person name="Mondo S."/>
            <person name="Nolan M."/>
            <person name="Ohm R."/>
            <person name="Pangilinan J."/>
            <person name="Park H.-J."/>
            <person name="Ramirez L."/>
            <person name="Alfaro M."/>
            <person name="Sun H."/>
            <person name="Tritt A."/>
            <person name="Yoshinaga Y."/>
            <person name="Zwiers L.-H."/>
            <person name="Turgeon B."/>
            <person name="Goodwin S."/>
            <person name="Spatafora J."/>
            <person name="Crous P."/>
            <person name="Grigoriev I."/>
        </authorList>
    </citation>
    <scope>NUCLEOTIDE SEQUENCE</scope>
    <source>
        <strain evidence="4">CBS 116435</strain>
    </source>
</reference>
<evidence type="ECO:0000256" key="2">
    <source>
        <dbReference type="PROSITE-ProRule" id="PRU00235"/>
    </source>
</evidence>
<keyword evidence="1" id="KW-0677">Repeat</keyword>
<feature type="domain" description="RCC1-like" evidence="3">
    <location>
        <begin position="3"/>
        <end position="345"/>
    </location>
</feature>
<dbReference type="Gene3D" id="2.130.10.30">
    <property type="entry name" value="Regulator of chromosome condensation 1/beta-lactamase-inhibitor protein II"/>
    <property type="match status" value="2"/>
</dbReference>
<feature type="repeat" description="RCC1" evidence="2">
    <location>
        <begin position="298"/>
        <end position="350"/>
    </location>
</feature>
<sequence>MRLFAFGSNGSGQLGLGHEFDLSTPAPVGLQCSPKTSFYAFAAGGNHSLLLNERGECFGTGVPSHRGHDNSAEQTAVNTFSPVESPLNNAAVQVRAVSATWAASFLLKDNSVFVTGTGDSGELGLGEGIVRADVWQQLPNFPPEGSRIVQLTSCMGHTVAVVSTGQVYGWGKGRKGQLGQPAEDVWSPRKLEDVQFHVEQVVCGRDFTCLIGDSSEGRIKVLGSDGRDRFCIKANAPEAVPYWSDIAASWGSIFILEESGSVVSWGRNDRGQLPPSKLPAIIKLAAGSEHCLAITEDGKLLAWGWGEHGNCGEPTNASGNVQGHWNEIQVPGKVHSVFAGCATSFVLAEDD</sequence>
<evidence type="ECO:0000313" key="4">
    <source>
        <dbReference type="EMBL" id="KAF2725057.1"/>
    </source>
</evidence>
<feature type="repeat" description="RCC1" evidence="2">
    <location>
        <begin position="165"/>
        <end position="214"/>
    </location>
</feature>
<dbReference type="Proteomes" id="UP000799441">
    <property type="component" value="Unassembled WGS sequence"/>
</dbReference>
<dbReference type="PROSITE" id="PS00626">
    <property type="entry name" value="RCC1_2"/>
    <property type="match status" value="1"/>
</dbReference>
<evidence type="ECO:0000313" key="5">
    <source>
        <dbReference type="Proteomes" id="UP000799441"/>
    </source>
</evidence>
<dbReference type="Pfam" id="PF25390">
    <property type="entry name" value="WD40_RLD"/>
    <property type="match status" value="1"/>
</dbReference>
<dbReference type="PANTHER" id="PTHR45622">
    <property type="entry name" value="UBIQUITIN-PROTEIN LIGASE E3A-RELATED"/>
    <property type="match status" value="1"/>
</dbReference>
<keyword evidence="5" id="KW-1185">Reference proteome</keyword>
<dbReference type="GO" id="GO:0006511">
    <property type="term" value="P:ubiquitin-dependent protein catabolic process"/>
    <property type="evidence" value="ECO:0007669"/>
    <property type="project" value="TreeGrafter"/>
</dbReference>
<evidence type="ECO:0000256" key="1">
    <source>
        <dbReference type="ARBA" id="ARBA00022737"/>
    </source>
</evidence>
<dbReference type="OrthoDB" id="5370059at2759"/>